<name>A0A0S2FE68_LYSAN</name>
<keyword evidence="1" id="KW-0472">Membrane</keyword>
<evidence type="ECO:0000313" key="3">
    <source>
        <dbReference type="Proteomes" id="UP000060787"/>
    </source>
</evidence>
<dbReference type="PATRIC" id="fig|84531.8.peg.3726"/>
<evidence type="ECO:0000313" key="2">
    <source>
        <dbReference type="EMBL" id="ALN81830.1"/>
    </source>
</evidence>
<keyword evidence="3" id="KW-1185">Reference proteome</keyword>
<evidence type="ECO:0000256" key="1">
    <source>
        <dbReference type="SAM" id="Phobius"/>
    </source>
</evidence>
<reference evidence="2 3" key="1">
    <citation type="journal article" date="2015" name="BMC Genomics">
        <title>Comparative genomics and metabolic profiling of the genus Lysobacter.</title>
        <authorList>
            <person name="de Bruijn I."/>
            <person name="Cheng X."/>
            <person name="de Jager V."/>
            <person name="Exposito R.G."/>
            <person name="Watrous J."/>
            <person name="Patel N."/>
            <person name="Postma J."/>
            <person name="Dorrestein P.C."/>
            <person name="Kobayashi D."/>
            <person name="Raaijmakers J.M."/>
        </authorList>
    </citation>
    <scope>NUCLEOTIDE SEQUENCE [LARGE SCALE GENOMIC DNA]</scope>
    <source>
        <strain evidence="2 3">76</strain>
    </source>
</reference>
<proteinExistence type="predicted"/>
<organism evidence="2 3">
    <name type="scientific">Lysobacter antibioticus</name>
    <dbReference type="NCBI Taxonomy" id="84531"/>
    <lineage>
        <taxon>Bacteria</taxon>
        <taxon>Pseudomonadati</taxon>
        <taxon>Pseudomonadota</taxon>
        <taxon>Gammaproteobacteria</taxon>
        <taxon>Lysobacterales</taxon>
        <taxon>Lysobacteraceae</taxon>
        <taxon>Lysobacter</taxon>
    </lineage>
</organism>
<dbReference type="KEGG" id="lab:LA76x_3708"/>
<accession>A0A0S2FE68</accession>
<evidence type="ECO:0008006" key="4">
    <source>
        <dbReference type="Google" id="ProtNLM"/>
    </source>
</evidence>
<keyword evidence="1" id="KW-1133">Transmembrane helix</keyword>
<keyword evidence="1" id="KW-0812">Transmembrane</keyword>
<sequence length="46" mass="5210">MPWLMMFPGFALGLITASSVLIAGLWIGFLPMHRKLRSVRLTRRAP</sequence>
<gene>
    <name evidence="2" type="ORF">LA76x_3708</name>
</gene>
<protein>
    <recommendedName>
        <fullName evidence="4">Transmembrane protein</fullName>
    </recommendedName>
</protein>
<dbReference type="STRING" id="84531.LA76x_3708"/>
<feature type="transmembrane region" description="Helical" evidence="1">
    <location>
        <begin position="6"/>
        <end position="30"/>
    </location>
</feature>
<dbReference type="Proteomes" id="UP000060787">
    <property type="component" value="Chromosome"/>
</dbReference>
<dbReference type="AlphaFoldDB" id="A0A0S2FE68"/>
<dbReference type="EMBL" id="CP011129">
    <property type="protein sequence ID" value="ALN81830.1"/>
    <property type="molecule type" value="Genomic_DNA"/>
</dbReference>